<sequence>MFPPEYIAAVKLSLLNEPIYHGKLTPEAVRAKLQKTGDFLVQDGEDGNSLLLSVLENGVRDFLITIEKTKEGHRFLVGKLSFRSLQELMFTMKSLQCGSETIKLEAAIYRTDDCGRFGAHCFVEEPPRTTMRTMIPLPTVKYKSAVVMVKEEIIHNGIEEELEALMLLKHRHLIQLEDFATYQYGPVILRYQNHDDIPLYDIMRKKEDIQTATVLKWIHQAATLAFYLAQKDCFCSILCAQDCYLDAGGDLKFRGAWNNSWPSWQEDTLRHSFYWRFVAPESLLLQTNSVSSVVWNLGVFMWQLTVNCLLMPFFQYQSRNSYLEGLCSGNLTLLDHEQNIDVVDLELLKRGIKVPESVESMISECVALQPDERCLWSTILNTTMRERAVTTIGGAVKQIFPFV</sequence>
<dbReference type="Pfam" id="PF00017">
    <property type="entry name" value="SH2"/>
    <property type="match status" value="1"/>
</dbReference>
<evidence type="ECO:0000259" key="6">
    <source>
        <dbReference type="PROSITE" id="PS50011"/>
    </source>
</evidence>
<dbReference type="InterPro" id="IPR001245">
    <property type="entry name" value="Ser-Thr/Tyr_kinase_cat_dom"/>
</dbReference>
<evidence type="ECO:0000256" key="2">
    <source>
        <dbReference type="ARBA" id="ARBA00022741"/>
    </source>
</evidence>
<evidence type="ECO:0000256" key="4">
    <source>
        <dbReference type="ARBA" id="ARBA00022840"/>
    </source>
</evidence>
<name>A0ABR1CD11_NECAM</name>
<dbReference type="SUPFAM" id="SSF56112">
    <property type="entry name" value="Protein kinase-like (PK-like)"/>
    <property type="match status" value="1"/>
</dbReference>
<dbReference type="Proteomes" id="UP001303046">
    <property type="component" value="Unassembled WGS sequence"/>
</dbReference>
<dbReference type="Gene3D" id="3.30.505.10">
    <property type="entry name" value="SH2 domain"/>
    <property type="match status" value="1"/>
</dbReference>
<evidence type="ECO:0000256" key="5">
    <source>
        <dbReference type="ARBA" id="ARBA00023137"/>
    </source>
</evidence>
<dbReference type="InterPro" id="IPR011009">
    <property type="entry name" value="Kinase-like_dom_sf"/>
</dbReference>
<keyword evidence="5" id="KW-0829">Tyrosine-protein kinase</keyword>
<evidence type="ECO:0000313" key="8">
    <source>
        <dbReference type="Proteomes" id="UP001303046"/>
    </source>
</evidence>
<keyword evidence="4" id="KW-0067">ATP-binding</keyword>
<comment type="caution">
    <text evidence="7">The sequence shown here is derived from an EMBL/GenBank/DDBJ whole genome shotgun (WGS) entry which is preliminary data.</text>
</comment>
<dbReference type="InterPro" id="IPR000980">
    <property type="entry name" value="SH2"/>
</dbReference>
<keyword evidence="2" id="KW-0547">Nucleotide-binding</keyword>
<gene>
    <name evidence="7" type="primary">Necator_chrII.g6983</name>
    <name evidence="7" type="ORF">RB195_019190</name>
</gene>
<dbReference type="InterPro" id="IPR036860">
    <property type="entry name" value="SH2_dom_sf"/>
</dbReference>
<dbReference type="EMBL" id="JAVFWL010000002">
    <property type="protein sequence ID" value="KAK6736359.1"/>
    <property type="molecule type" value="Genomic_DNA"/>
</dbReference>
<dbReference type="Gene3D" id="1.10.510.10">
    <property type="entry name" value="Transferase(Phosphotransferase) domain 1"/>
    <property type="match status" value="1"/>
</dbReference>
<feature type="domain" description="Protein kinase" evidence="6">
    <location>
        <begin position="106"/>
        <end position="403"/>
    </location>
</feature>
<dbReference type="InterPro" id="IPR050198">
    <property type="entry name" value="Non-receptor_tyrosine_kinases"/>
</dbReference>
<evidence type="ECO:0000313" key="7">
    <source>
        <dbReference type="EMBL" id="KAK6736359.1"/>
    </source>
</evidence>
<keyword evidence="3" id="KW-0418">Kinase</keyword>
<dbReference type="PROSITE" id="PS50011">
    <property type="entry name" value="PROTEIN_KINASE_DOM"/>
    <property type="match status" value="1"/>
</dbReference>
<organism evidence="7 8">
    <name type="scientific">Necator americanus</name>
    <name type="common">Human hookworm</name>
    <dbReference type="NCBI Taxonomy" id="51031"/>
    <lineage>
        <taxon>Eukaryota</taxon>
        <taxon>Metazoa</taxon>
        <taxon>Ecdysozoa</taxon>
        <taxon>Nematoda</taxon>
        <taxon>Chromadorea</taxon>
        <taxon>Rhabditida</taxon>
        <taxon>Rhabditina</taxon>
        <taxon>Rhabditomorpha</taxon>
        <taxon>Strongyloidea</taxon>
        <taxon>Ancylostomatidae</taxon>
        <taxon>Bunostominae</taxon>
        <taxon>Necator</taxon>
    </lineage>
</organism>
<keyword evidence="8" id="KW-1185">Reference proteome</keyword>
<proteinExistence type="predicted"/>
<dbReference type="SUPFAM" id="SSF55550">
    <property type="entry name" value="SH2 domain"/>
    <property type="match status" value="1"/>
</dbReference>
<evidence type="ECO:0000256" key="1">
    <source>
        <dbReference type="ARBA" id="ARBA00022679"/>
    </source>
</evidence>
<dbReference type="PANTHER" id="PTHR24418">
    <property type="entry name" value="TYROSINE-PROTEIN KINASE"/>
    <property type="match status" value="1"/>
</dbReference>
<protein>
    <recommendedName>
        <fullName evidence="6">Protein kinase domain-containing protein</fullName>
    </recommendedName>
</protein>
<accession>A0ABR1CD11</accession>
<evidence type="ECO:0000256" key="3">
    <source>
        <dbReference type="ARBA" id="ARBA00022777"/>
    </source>
</evidence>
<keyword evidence="1" id="KW-0808">Transferase</keyword>
<dbReference type="InterPro" id="IPR000719">
    <property type="entry name" value="Prot_kinase_dom"/>
</dbReference>
<reference evidence="7 8" key="1">
    <citation type="submission" date="2023-08" db="EMBL/GenBank/DDBJ databases">
        <title>A Necator americanus chromosomal reference genome.</title>
        <authorList>
            <person name="Ilik V."/>
            <person name="Petrzelkova K.J."/>
            <person name="Pardy F."/>
            <person name="Fuh T."/>
            <person name="Niatou-Singa F.S."/>
            <person name="Gouil Q."/>
            <person name="Baker L."/>
            <person name="Ritchie M.E."/>
            <person name="Jex A.R."/>
            <person name="Gazzola D."/>
            <person name="Li H."/>
            <person name="Toshio Fujiwara R."/>
            <person name="Zhan B."/>
            <person name="Aroian R.V."/>
            <person name="Pafco B."/>
            <person name="Schwarz E.M."/>
        </authorList>
    </citation>
    <scope>NUCLEOTIDE SEQUENCE [LARGE SCALE GENOMIC DNA]</scope>
    <source>
        <strain evidence="7 8">Aroian</strain>
        <tissue evidence="7">Whole animal</tissue>
    </source>
</reference>
<dbReference type="Pfam" id="PF07714">
    <property type="entry name" value="PK_Tyr_Ser-Thr"/>
    <property type="match status" value="1"/>
</dbReference>